<gene>
    <name evidence="2" type="ordered locus">AM1_6005</name>
</gene>
<dbReference type="Proteomes" id="UP000000268">
    <property type="component" value="Chromosome"/>
</dbReference>
<dbReference type="KEGG" id="amr:AM1_6005"/>
<evidence type="ECO:0000313" key="2">
    <source>
        <dbReference type="EMBL" id="ABW30937.1"/>
    </source>
</evidence>
<dbReference type="HOGENOM" id="CLU_1118260_0_0_3"/>
<dbReference type="Gene3D" id="3.40.50.1820">
    <property type="entry name" value="alpha/beta hydrolase"/>
    <property type="match status" value="1"/>
</dbReference>
<dbReference type="InterPro" id="IPR029058">
    <property type="entry name" value="AB_hydrolase_fold"/>
</dbReference>
<proteinExistence type="predicted"/>
<dbReference type="AlphaFoldDB" id="B0C2P9"/>
<accession>B0C2P9</accession>
<dbReference type="EMBL" id="CP000828">
    <property type="protein sequence ID" value="ABW30937.1"/>
    <property type="molecule type" value="Genomic_DNA"/>
</dbReference>
<evidence type="ECO:0000259" key="1">
    <source>
        <dbReference type="Pfam" id="PF12697"/>
    </source>
</evidence>
<dbReference type="STRING" id="329726.AM1_6005"/>
<feature type="domain" description="AB hydrolase-1" evidence="1">
    <location>
        <begin position="43"/>
        <end position="224"/>
    </location>
</feature>
<dbReference type="eggNOG" id="COG2267">
    <property type="taxonomic scope" value="Bacteria"/>
</dbReference>
<evidence type="ECO:0000313" key="3">
    <source>
        <dbReference type="Proteomes" id="UP000000268"/>
    </source>
</evidence>
<name>B0C2P9_ACAM1</name>
<sequence>MTHSIDAVWTTTSPYLKRFDQPLLDRLSKHKTIAQWQYQQTADEPSSLSTAVGLLHEYIQNFDHPIHLMGHGTGGLVSLMYARQCPQNVRSLTILGVGASATLDWMAHYYFHLQFMPSNRRQILTQLIPDLFGEQNSTVTCYLSRLLEKEMMVSPSPHSLFQRYSLPPSGVSMPLFVCGSKNDPVVDSQALKEWQRWMKGCDRIWQCKSGYHFFHCFHPQPIAEQILDFWQIKSEPPIPSETWDVCSV</sequence>
<dbReference type="SUPFAM" id="SSF53474">
    <property type="entry name" value="alpha/beta-Hydrolases"/>
    <property type="match status" value="1"/>
</dbReference>
<dbReference type="OrthoDB" id="464067at2"/>
<protein>
    <recommendedName>
        <fullName evidence="1">AB hydrolase-1 domain-containing protein</fullName>
    </recommendedName>
</protein>
<dbReference type="ESTHER" id="acam1-b0c2p9">
    <property type="family name" value="6_AlphaBeta_hydrolase"/>
</dbReference>
<dbReference type="InterPro" id="IPR000073">
    <property type="entry name" value="AB_hydrolase_1"/>
</dbReference>
<organism evidence="2 3">
    <name type="scientific">Acaryochloris marina (strain MBIC 11017)</name>
    <dbReference type="NCBI Taxonomy" id="329726"/>
    <lineage>
        <taxon>Bacteria</taxon>
        <taxon>Bacillati</taxon>
        <taxon>Cyanobacteriota</taxon>
        <taxon>Cyanophyceae</taxon>
        <taxon>Acaryochloridales</taxon>
        <taxon>Acaryochloridaceae</taxon>
        <taxon>Acaryochloris</taxon>
    </lineage>
</organism>
<keyword evidence="3" id="KW-1185">Reference proteome</keyword>
<reference evidence="2 3" key="1">
    <citation type="journal article" date="2008" name="Proc. Natl. Acad. Sci. U.S.A.">
        <title>Niche adaptation and genome expansion in the chlorophyll d-producing cyanobacterium Acaryochloris marina.</title>
        <authorList>
            <person name="Swingley W.D."/>
            <person name="Chen M."/>
            <person name="Cheung P.C."/>
            <person name="Conrad A.L."/>
            <person name="Dejesa L.C."/>
            <person name="Hao J."/>
            <person name="Honchak B.M."/>
            <person name="Karbach L.E."/>
            <person name="Kurdoglu A."/>
            <person name="Lahiri S."/>
            <person name="Mastrian S.D."/>
            <person name="Miyashita H."/>
            <person name="Page L."/>
            <person name="Ramakrishna P."/>
            <person name="Satoh S."/>
            <person name="Sattley W.M."/>
            <person name="Shimada Y."/>
            <person name="Taylor H.L."/>
            <person name="Tomo T."/>
            <person name="Tsuchiya T."/>
            <person name="Wang Z.T."/>
            <person name="Raymond J."/>
            <person name="Mimuro M."/>
            <person name="Blankenship R.E."/>
            <person name="Touchman J.W."/>
        </authorList>
    </citation>
    <scope>NUCLEOTIDE SEQUENCE [LARGE SCALE GENOMIC DNA]</scope>
    <source>
        <strain evidence="3">MBIC 11017</strain>
    </source>
</reference>
<dbReference type="RefSeq" id="WP_012166139.1">
    <property type="nucleotide sequence ID" value="NC_009925.1"/>
</dbReference>
<dbReference type="Pfam" id="PF12697">
    <property type="entry name" value="Abhydrolase_6"/>
    <property type="match status" value="1"/>
</dbReference>